<dbReference type="Proteomes" id="UP000217785">
    <property type="component" value="Unassembled WGS sequence"/>
</dbReference>
<feature type="domain" description="Regulatory protein YycH-like" evidence="1">
    <location>
        <begin position="38"/>
        <end position="260"/>
    </location>
</feature>
<dbReference type="Pfam" id="PF09648">
    <property type="entry name" value="YycI"/>
    <property type="match status" value="1"/>
</dbReference>
<keyword evidence="3" id="KW-1185">Reference proteome</keyword>
<dbReference type="InterPro" id="IPR018604">
    <property type="entry name" value="YycI-like"/>
</dbReference>
<name>A0A292YHE9_9BACL</name>
<dbReference type="Gene3D" id="2.40.128.690">
    <property type="entry name" value="YycH protein, domain 3-like"/>
    <property type="match status" value="1"/>
</dbReference>
<evidence type="ECO:0000313" key="3">
    <source>
        <dbReference type="Proteomes" id="UP000217785"/>
    </source>
</evidence>
<reference evidence="3" key="1">
    <citation type="submission" date="2017-07" db="EMBL/GenBank/DDBJ databases">
        <title>Draft genome sequence of Effusibacillus lacus strain skLN1.</title>
        <authorList>
            <person name="Watanabe M."/>
            <person name="Kojima H."/>
            <person name="Fukui M."/>
        </authorList>
    </citation>
    <scope>NUCLEOTIDE SEQUENCE [LARGE SCALE GENOMIC DNA]</scope>
    <source>
        <strain evidence="3">skLN1</strain>
    </source>
</reference>
<comment type="caution">
    <text evidence="2">The sequence shown here is derived from an EMBL/GenBank/DDBJ whole genome shotgun (WGS) entry which is preliminary data.</text>
</comment>
<gene>
    <name evidence="2" type="ORF">EFBL_0712</name>
</gene>
<evidence type="ECO:0000259" key="1">
    <source>
        <dbReference type="Pfam" id="PF09648"/>
    </source>
</evidence>
<dbReference type="GO" id="GO:0016020">
    <property type="term" value="C:membrane"/>
    <property type="evidence" value="ECO:0007669"/>
    <property type="project" value="InterPro"/>
</dbReference>
<proteinExistence type="predicted"/>
<organism evidence="2 3">
    <name type="scientific">Effusibacillus lacus</name>
    <dbReference type="NCBI Taxonomy" id="1348429"/>
    <lineage>
        <taxon>Bacteria</taxon>
        <taxon>Bacillati</taxon>
        <taxon>Bacillota</taxon>
        <taxon>Bacilli</taxon>
        <taxon>Bacillales</taxon>
        <taxon>Alicyclobacillaceae</taxon>
        <taxon>Effusibacillus</taxon>
    </lineage>
</organism>
<dbReference type="AlphaFoldDB" id="A0A292YHE9"/>
<dbReference type="EMBL" id="BDUF01000014">
    <property type="protein sequence ID" value="GAX89098.1"/>
    <property type="molecule type" value="Genomic_DNA"/>
</dbReference>
<protein>
    <recommendedName>
        <fullName evidence="1">Regulatory protein YycH-like domain-containing protein</fullName>
    </recommendedName>
</protein>
<dbReference type="RefSeq" id="WP_165912525.1">
    <property type="nucleotide sequence ID" value="NZ_BDUF01000014.1"/>
</dbReference>
<evidence type="ECO:0000313" key="2">
    <source>
        <dbReference type="EMBL" id="GAX89098.1"/>
    </source>
</evidence>
<accession>A0A292YHE9</accession>
<sequence>MDWSRAKTYLILTFLLLDLVLGYQYWKMRTEQASYVQSFAEQLAEVRDQLASQNWELRTDPPKQTPELGFLQVRYLATPEKEWEKRIGEVDTLQYKGPGRVSVGVSSLNLTVPMEEEKGGDKLLSQLAAKIWPKEVYQYDRKIQDGKGSGSLLYLQVHNGYPFFSAPLEVIVQNGKVMRYHQVALDVTGEGGSKKQVISAIHALRSLSEKMDKSEKRTDNRVIHEIRLGYYSRPFNADEWYLIPMWRILSDREVFYVNAFTGEVELAR</sequence>